<dbReference type="Proteomes" id="UP000265703">
    <property type="component" value="Unassembled WGS sequence"/>
</dbReference>
<dbReference type="EMBL" id="QKYT01000150">
    <property type="protein sequence ID" value="RIA91519.1"/>
    <property type="molecule type" value="Genomic_DNA"/>
</dbReference>
<comment type="caution">
    <text evidence="1">The sequence shown here is derived from an EMBL/GenBank/DDBJ whole genome shotgun (WGS) entry which is preliminary data.</text>
</comment>
<keyword evidence="2" id="KW-1185">Reference proteome</keyword>
<organism evidence="1 2">
    <name type="scientific">Glomus cerebriforme</name>
    <dbReference type="NCBI Taxonomy" id="658196"/>
    <lineage>
        <taxon>Eukaryota</taxon>
        <taxon>Fungi</taxon>
        <taxon>Fungi incertae sedis</taxon>
        <taxon>Mucoromycota</taxon>
        <taxon>Glomeromycotina</taxon>
        <taxon>Glomeromycetes</taxon>
        <taxon>Glomerales</taxon>
        <taxon>Glomeraceae</taxon>
        <taxon>Glomus</taxon>
    </lineage>
</organism>
<accession>A0A397T2G4</accession>
<proteinExistence type="predicted"/>
<evidence type="ECO:0000313" key="2">
    <source>
        <dbReference type="Proteomes" id="UP000265703"/>
    </source>
</evidence>
<dbReference type="AlphaFoldDB" id="A0A397T2G4"/>
<reference evidence="1 2" key="1">
    <citation type="submission" date="2018-06" db="EMBL/GenBank/DDBJ databases">
        <title>Comparative genomics reveals the genomic features of Rhizophagus irregularis, R. cerebriforme, R. diaphanum and Gigaspora rosea, and their symbiotic lifestyle signature.</title>
        <authorList>
            <person name="Morin E."/>
            <person name="San Clemente H."/>
            <person name="Chen E.C.H."/>
            <person name="De La Providencia I."/>
            <person name="Hainaut M."/>
            <person name="Kuo A."/>
            <person name="Kohler A."/>
            <person name="Murat C."/>
            <person name="Tang N."/>
            <person name="Roy S."/>
            <person name="Loubradou J."/>
            <person name="Henrissat B."/>
            <person name="Grigoriev I.V."/>
            <person name="Corradi N."/>
            <person name="Roux C."/>
            <person name="Martin F.M."/>
        </authorList>
    </citation>
    <scope>NUCLEOTIDE SEQUENCE [LARGE SCALE GENOMIC DNA]</scope>
    <source>
        <strain evidence="1 2">DAOM 227022</strain>
    </source>
</reference>
<sequence length="67" mass="8021">MHLLLALLNSKYTVPFSYFFFFHEKNFLTILNIIAHFFRPVNEIIDKDSLTFCPLNFSAPFVIFFRL</sequence>
<evidence type="ECO:0000313" key="1">
    <source>
        <dbReference type="EMBL" id="RIA91519.1"/>
    </source>
</evidence>
<name>A0A397T2G4_9GLOM</name>
<gene>
    <name evidence="1" type="ORF">C1645_767259</name>
</gene>
<protein>
    <submittedName>
        <fullName evidence="1">Uncharacterized protein</fullName>
    </submittedName>
</protein>